<evidence type="ECO:0000256" key="2">
    <source>
        <dbReference type="SAM" id="Phobius"/>
    </source>
</evidence>
<dbReference type="Pfam" id="PF14559">
    <property type="entry name" value="TPR_19"/>
    <property type="match status" value="1"/>
</dbReference>
<name>A0A094L8L9_9GAMM</name>
<keyword evidence="2" id="KW-1133">Transmembrane helix</keyword>
<accession>A0A094L8L9</accession>
<evidence type="ECO:0000313" key="3">
    <source>
        <dbReference type="EMBL" id="KFZ31173.1"/>
    </source>
</evidence>
<feature type="region of interest" description="Disordered" evidence="1">
    <location>
        <begin position="90"/>
        <end position="189"/>
    </location>
</feature>
<feature type="transmembrane region" description="Helical" evidence="2">
    <location>
        <begin position="35"/>
        <end position="59"/>
    </location>
</feature>
<organism evidence="3 4">
    <name type="scientific">Pseudidiomarina salinarum</name>
    <dbReference type="NCBI Taxonomy" id="435908"/>
    <lineage>
        <taxon>Bacteria</taxon>
        <taxon>Pseudomonadati</taxon>
        <taxon>Pseudomonadota</taxon>
        <taxon>Gammaproteobacteria</taxon>
        <taxon>Alteromonadales</taxon>
        <taxon>Idiomarinaceae</taxon>
        <taxon>Pseudidiomarina</taxon>
    </lineage>
</organism>
<keyword evidence="2" id="KW-0812">Transmembrane</keyword>
<keyword evidence="4" id="KW-1185">Reference proteome</keyword>
<protein>
    <submittedName>
        <fullName evidence="3">Uncharacterized protein</fullName>
    </submittedName>
</protein>
<comment type="caution">
    <text evidence="3">The sequence shown here is derived from an EMBL/GenBank/DDBJ whole genome shotgun (WGS) entry which is preliminary data.</text>
</comment>
<dbReference type="Gene3D" id="1.25.40.10">
    <property type="entry name" value="Tetratricopeptide repeat domain"/>
    <property type="match status" value="1"/>
</dbReference>
<evidence type="ECO:0000313" key="4">
    <source>
        <dbReference type="Proteomes" id="UP000054363"/>
    </source>
</evidence>
<dbReference type="RefSeq" id="WP_034773266.1">
    <property type="nucleotide sequence ID" value="NZ_JPER01000001.1"/>
</dbReference>
<dbReference type="EMBL" id="JPER01000001">
    <property type="protein sequence ID" value="KFZ31173.1"/>
    <property type="molecule type" value="Genomic_DNA"/>
</dbReference>
<keyword evidence="2" id="KW-0472">Membrane</keyword>
<dbReference type="SUPFAM" id="SSF48452">
    <property type="entry name" value="TPR-like"/>
    <property type="match status" value="1"/>
</dbReference>
<gene>
    <name evidence="3" type="ORF">IDSA_00085</name>
</gene>
<dbReference type="Proteomes" id="UP000054363">
    <property type="component" value="Unassembled WGS sequence"/>
</dbReference>
<sequence>MSVINRMLRDLDQRQHNPGGSSYTPAASAPQPLHWAWLLAVALGTATLIIVALLIWWWINTTAVSADTARTMPAVEPVQQLAEQTITVREDQDGQQQNTEQPAAENRSAGDLSAAEVSRATPEPEAPVVAELSEQSADDSETETEPASAEIKSESKPKPESESKPEPEQTDASLSSFEKKSVQLTPRELAENNLEKARVALRKGEREKAQGLLEKALIVMPDHVAVRSELAAYWFGRGQVTRAIALLRNGLERQPMQSQWQLLHARILEQTGNIEDVYGSLRSIDPDAEEFPELLQLRAMAANQLGYFDQAAADYAALAVEQPRGRWWLAAAAAFEDAGNIPAAIRSYQQAVESADLAREGRSYAQQRLQALGGQ</sequence>
<reference evidence="3 4" key="1">
    <citation type="submission" date="2014-06" db="EMBL/GenBank/DDBJ databases">
        <title>The draft genome sequence of Idiomarina salinarum ISL-52.</title>
        <authorList>
            <person name="Du J."/>
            <person name="Shao Z."/>
        </authorList>
    </citation>
    <scope>NUCLEOTIDE SEQUENCE [LARGE SCALE GENOMIC DNA]</scope>
    <source>
        <strain evidence="3 4">ISL-52</strain>
    </source>
</reference>
<feature type="compositionally biased region" description="Basic and acidic residues" evidence="1">
    <location>
        <begin position="151"/>
        <end position="167"/>
    </location>
</feature>
<proteinExistence type="predicted"/>
<evidence type="ECO:0000256" key="1">
    <source>
        <dbReference type="SAM" id="MobiDB-lite"/>
    </source>
</evidence>
<dbReference type="eggNOG" id="COG0457">
    <property type="taxonomic scope" value="Bacteria"/>
</dbReference>
<dbReference type="STRING" id="435908.IDSA_00085"/>
<dbReference type="OrthoDB" id="5406098at2"/>
<dbReference type="InterPro" id="IPR011990">
    <property type="entry name" value="TPR-like_helical_dom_sf"/>
</dbReference>
<dbReference type="AlphaFoldDB" id="A0A094L8L9"/>